<keyword evidence="1" id="KW-0812">Transmembrane</keyword>
<name>A0AAN9M5P7_CANGL</name>
<dbReference type="Proteomes" id="UP001367508">
    <property type="component" value="Unassembled WGS sequence"/>
</dbReference>
<dbReference type="EMBL" id="JAYMYQ010000003">
    <property type="protein sequence ID" value="KAK7345743.1"/>
    <property type="molecule type" value="Genomic_DNA"/>
</dbReference>
<gene>
    <name evidence="2" type="ORF">VNO77_16354</name>
</gene>
<reference evidence="2 3" key="1">
    <citation type="submission" date="2024-01" db="EMBL/GenBank/DDBJ databases">
        <title>The genomes of 5 underutilized Papilionoideae crops provide insights into root nodulation and disease resistanc.</title>
        <authorList>
            <person name="Jiang F."/>
        </authorList>
    </citation>
    <scope>NUCLEOTIDE SEQUENCE [LARGE SCALE GENOMIC DNA]</scope>
    <source>
        <strain evidence="2">LVBAO_FW01</strain>
        <tissue evidence="2">Leaves</tissue>
    </source>
</reference>
<keyword evidence="1" id="KW-1133">Transmembrane helix</keyword>
<keyword evidence="1" id="KW-0472">Membrane</keyword>
<dbReference type="AlphaFoldDB" id="A0AAN9M5P7"/>
<accession>A0AAN9M5P7</accession>
<evidence type="ECO:0000313" key="2">
    <source>
        <dbReference type="EMBL" id="KAK7345743.1"/>
    </source>
</evidence>
<evidence type="ECO:0000256" key="1">
    <source>
        <dbReference type="SAM" id="Phobius"/>
    </source>
</evidence>
<protein>
    <submittedName>
        <fullName evidence="2">Uncharacterized protein</fullName>
    </submittedName>
</protein>
<proteinExistence type="predicted"/>
<evidence type="ECO:0000313" key="3">
    <source>
        <dbReference type="Proteomes" id="UP001367508"/>
    </source>
</evidence>
<keyword evidence="3" id="KW-1185">Reference proteome</keyword>
<feature type="transmembrane region" description="Helical" evidence="1">
    <location>
        <begin position="67"/>
        <end position="87"/>
    </location>
</feature>
<comment type="caution">
    <text evidence="2">The sequence shown here is derived from an EMBL/GenBank/DDBJ whole genome shotgun (WGS) entry which is preliminary data.</text>
</comment>
<organism evidence="2 3">
    <name type="scientific">Canavalia gladiata</name>
    <name type="common">Sword bean</name>
    <name type="synonym">Dolichos gladiatus</name>
    <dbReference type="NCBI Taxonomy" id="3824"/>
    <lineage>
        <taxon>Eukaryota</taxon>
        <taxon>Viridiplantae</taxon>
        <taxon>Streptophyta</taxon>
        <taxon>Embryophyta</taxon>
        <taxon>Tracheophyta</taxon>
        <taxon>Spermatophyta</taxon>
        <taxon>Magnoliopsida</taxon>
        <taxon>eudicotyledons</taxon>
        <taxon>Gunneridae</taxon>
        <taxon>Pentapetalae</taxon>
        <taxon>rosids</taxon>
        <taxon>fabids</taxon>
        <taxon>Fabales</taxon>
        <taxon>Fabaceae</taxon>
        <taxon>Papilionoideae</taxon>
        <taxon>50 kb inversion clade</taxon>
        <taxon>NPAAA clade</taxon>
        <taxon>indigoferoid/millettioid clade</taxon>
        <taxon>Phaseoleae</taxon>
        <taxon>Canavalia</taxon>
    </lineage>
</organism>
<sequence length="93" mass="10538">MHATCMSSPHDVSFHMQNTCFSFQQILILSFELTWLGNGEGPALVNSKCLFVMYALEIFLSDADKSVVPLIVIMVKSSVVTLVHYYLYKFEVL</sequence>